<dbReference type="EMBL" id="JAGSOH010000073">
    <property type="protein sequence ID" value="MBR7829046.1"/>
    <property type="molecule type" value="Genomic_DNA"/>
</dbReference>
<protein>
    <submittedName>
        <fullName evidence="6">TetR/AcrR family transcriptional regulator C-terminal domain-containing protein</fullName>
    </submittedName>
</protein>
<dbReference type="SUPFAM" id="SSF46689">
    <property type="entry name" value="Homeodomain-like"/>
    <property type="match status" value="1"/>
</dbReference>
<proteinExistence type="predicted"/>
<keyword evidence="3" id="KW-0804">Transcription</keyword>
<dbReference type="Gene3D" id="1.10.357.10">
    <property type="entry name" value="Tetracycline Repressor, domain 2"/>
    <property type="match status" value="1"/>
</dbReference>
<sequence length="247" mass="27203">MPKSVVAEADRRRRRPTKQGVVLTEQMIVGTALRMLREHGAAGLSARRLGLALGADPSTVYRYYRNMDELTLALGDELMRLALAEFQPTGDWREDLYLLGMRIHRVHLEHPQAAVLTASRVSGRANELAADEVILAALRAGGFPDRVAVRIYHVFIDQVLAFAALDAASLVLPARALESDQRVWEATYEHLSARTHPNLAATATLLADRMNDSAYPAALTMVLDSAAAELRVLKTLKAASGSRDRRR</sequence>
<dbReference type="PROSITE" id="PS50977">
    <property type="entry name" value="HTH_TETR_2"/>
    <property type="match status" value="1"/>
</dbReference>
<keyword evidence="2 4" id="KW-0238">DNA-binding</keyword>
<dbReference type="GO" id="GO:0003677">
    <property type="term" value="F:DNA binding"/>
    <property type="evidence" value="ECO:0007669"/>
    <property type="project" value="UniProtKB-UniRule"/>
</dbReference>
<gene>
    <name evidence="6" type="ORF">KDK95_22255</name>
</gene>
<evidence type="ECO:0000256" key="2">
    <source>
        <dbReference type="ARBA" id="ARBA00023125"/>
    </source>
</evidence>
<evidence type="ECO:0000256" key="4">
    <source>
        <dbReference type="PROSITE-ProRule" id="PRU00335"/>
    </source>
</evidence>
<dbReference type="Proteomes" id="UP000676325">
    <property type="component" value="Unassembled WGS sequence"/>
</dbReference>
<name>A0A941IN08_9ACTN</name>
<dbReference type="InterPro" id="IPR004111">
    <property type="entry name" value="Repressor_TetR_C"/>
</dbReference>
<evidence type="ECO:0000256" key="1">
    <source>
        <dbReference type="ARBA" id="ARBA00023015"/>
    </source>
</evidence>
<dbReference type="InterPro" id="IPR009057">
    <property type="entry name" value="Homeodomain-like_sf"/>
</dbReference>
<dbReference type="RefSeq" id="WP_212520182.1">
    <property type="nucleotide sequence ID" value="NZ_JAGSOH010000073.1"/>
</dbReference>
<keyword evidence="1" id="KW-0805">Transcription regulation</keyword>
<reference evidence="6" key="1">
    <citation type="submission" date="2021-04" db="EMBL/GenBank/DDBJ databases">
        <title>Genome based classification of Actinospica acidithermotolerans sp. nov., an actinobacterium isolated from an Indonesian hot spring.</title>
        <authorList>
            <person name="Kusuma A.B."/>
            <person name="Putra K.E."/>
            <person name="Nafisah S."/>
            <person name="Loh J."/>
            <person name="Nouioui I."/>
            <person name="Goodfellow M."/>
        </authorList>
    </citation>
    <scope>NUCLEOTIDE SEQUENCE</scope>
    <source>
        <strain evidence="6">MGRD01-02</strain>
    </source>
</reference>
<dbReference type="GO" id="GO:0045892">
    <property type="term" value="P:negative regulation of DNA-templated transcription"/>
    <property type="evidence" value="ECO:0007669"/>
    <property type="project" value="InterPro"/>
</dbReference>
<feature type="DNA-binding region" description="H-T-H motif" evidence="4">
    <location>
        <begin position="45"/>
        <end position="64"/>
    </location>
</feature>
<accession>A0A941IN08</accession>
<dbReference type="Pfam" id="PF00440">
    <property type="entry name" value="TetR_N"/>
    <property type="match status" value="1"/>
</dbReference>
<comment type="caution">
    <text evidence="6">The sequence shown here is derived from an EMBL/GenBank/DDBJ whole genome shotgun (WGS) entry which is preliminary data.</text>
</comment>
<evidence type="ECO:0000259" key="5">
    <source>
        <dbReference type="PROSITE" id="PS50977"/>
    </source>
</evidence>
<organism evidence="6 7">
    <name type="scientific">Actinospica acidithermotolerans</name>
    <dbReference type="NCBI Taxonomy" id="2828514"/>
    <lineage>
        <taxon>Bacteria</taxon>
        <taxon>Bacillati</taxon>
        <taxon>Actinomycetota</taxon>
        <taxon>Actinomycetes</taxon>
        <taxon>Catenulisporales</taxon>
        <taxon>Actinospicaceae</taxon>
        <taxon>Actinospica</taxon>
    </lineage>
</organism>
<keyword evidence="7" id="KW-1185">Reference proteome</keyword>
<evidence type="ECO:0000256" key="3">
    <source>
        <dbReference type="ARBA" id="ARBA00023163"/>
    </source>
</evidence>
<dbReference type="AlphaFoldDB" id="A0A941IN08"/>
<dbReference type="InterPro" id="IPR001647">
    <property type="entry name" value="HTH_TetR"/>
</dbReference>
<dbReference type="Gene3D" id="1.10.10.60">
    <property type="entry name" value="Homeodomain-like"/>
    <property type="match status" value="1"/>
</dbReference>
<evidence type="ECO:0000313" key="7">
    <source>
        <dbReference type="Proteomes" id="UP000676325"/>
    </source>
</evidence>
<feature type="domain" description="HTH tetR-type" evidence="5">
    <location>
        <begin position="22"/>
        <end position="82"/>
    </location>
</feature>
<evidence type="ECO:0000313" key="6">
    <source>
        <dbReference type="EMBL" id="MBR7829046.1"/>
    </source>
</evidence>
<dbReference type="InterPro" id="IPR036271">
    <property type="entry name" value="Tet_transcr_reg_TetR-rel_C_sf"/>
</dbReference>
<dbReference type="Pfam" id="PF02909">
    <property type="entry name" value="TetR_C_1"/>
    <property type="match status" value="1"/>
</dbReference>
<dbReference type="SUPFAM" id="SSF48498">
    <property type="entry name" value="Tetracyclin repressor-like, C-terminal domain"/>
    <property type="match status" value="1"/>
</dbReference>